<gene>
    <name evidence="2" type="ORF">HRR80_008792</name>
</gene>
<reference evidence="2" key="1">
    <citation type="submission" date="2023-01" db="EMBL/GenBank/DDBJ databases">
        <title>Exophiala dermititidis isolated from Cystic Fibrosis Patient.</title>
        <authorList>
            <person name="Kurbessoian T."/>
            <person name="Crocker A."/>
            <person name="Murante D."/>
            <person name="Hogan D.A."/>
            <person name="Stajich J.E."/>
        </authorList>
    </citation>
    <scope>NUCLEOTIDE SEQUENCE</scope>
    <source>
        <strain evidence="2">Ex8</strain>
    </source>
</reference>
<feature type="region of interest" description="Disordered" evidence="1">
    <location>
        <begin position="259"/>
        <end position="289"/>
    </location>
</feature>
<accession>A0AAN6EKZ2</accession>
<evidence type="ECO:0000313" key="3">
    <source>
        <dbReference type="Proteomes" id="UP001161757"/>
    </source>
</evidence>
<dbReference type="EMBL" id="JAJGCB010000028">
    <property type="protein sequence ID" value="KAJ8987049.1"/>
    <property type="molecule type" value="Genomic_DNA"/>
</dbReference>
<feature type="region of interest" description="Disordered" evidence="1">
    <location>
        <begin position="107"/>
        <end position="134"/>
    </location>
</feature>
<feature type="region of interest" description="Disordered" evidence="1">
    <location>
        <begin position="477"/>
        <end position="546"/>
    </location>
</feature>
<dbReference type="AlphaFoldDB" id="A0AAN6EKZ2"/>
<feature type="region of interest" description="Disordered" evidence="1">
    <location>
        <begin position="415"/>
        <end position="444"/>
    </location>
</feature>
<organism evidence="2 3">
    <name type="scientific">Exophiala dermatitidis</name>
    <name type="common">Black yeast-like fungus</name>
    <name type="synonym">Wangiella dermatitidis</name>
    <dbReference type="NCBI Taxonomy" id="5970"/>
    <lineage>
        <taxon>Eukaryota</taxon>
        <taxon>Fungi</taxon>
        <taxon>Dikarya</taxon>
        <taxon>Ascomycota</taxon>
        <taxon>Pezizomycotina</taxon>
        <taxon>Eurotiomycetes</taxon>
        <taxon>Chaetothyriomycetidae</taxon>
        <taxon>Chaetothyriales</taxon>
        <taxon>Herpotrichiellaceae</taxon>
        <taxon>Exophiala</taxon>
    </lineage>
</organism>
<evidence type="ECO:0000256" key="1">
    <source>
        <dbReference type="SAM" id="MobiDB-lite"/>
    </source>
</evidence>
<sequence length="559" mass="59662">MTAASSAPPKEASWLTSEFLLMRQHMASSSAMSTFSSDLHKSTPTFSGPGAMDQVLKSRELSSASVRRRKFQERQQQNALEREKMRERKRMMMIYDPVEEELDDFGASSRDEMDSGTRQCERRSSIETPSECSVSTPDDTFLNRAAFGQCSAYGANVKPTEMLEGGDDRVPTAPNYSFVTIPPPSPAPVLQASLATLSDFRYDRYSVFLDSPISELLSSDSETEETLSPVEVATPVAFSLPKSRPSLISIACTSQHHKRITSPLPSPLSQSTSQQPERPAKRRSISSSHSGFPAAEATLLEVPDLPASACEVIANASANASQESLVLPLPSRSSRSKGDRKSSLPRLSIALSHARMSSIKTLIKTPTTLTGSRSSSRSSVNISRPSTACQPAADQILEGDDPMASTIANNLAHLQRSTTTTSTSSTASQVNMTALPTPPADDSPPDPLTAIPHMGPRKKSSFSVLRRRSESIGQALKGFGKSSTRAEAPAPLPLASAPTSTTPRKQYPLDLSAFPTPPLPSPRTGTSSAASFTSASIKSSDGAVGLGLKSVDLDGIAKT</sequence>
<feature type="compositionally biased region" description="Low complexity" evidence="1">
    <location>
        <begin position="365"/>
        <end position="386"/>
    </location>
</feature>
<feature type="compositionally biased region" description="Basic and acidic residues" evidence="1">
    <location>
        <begin position="109"/>
        <end position="125"/>
    </location>
</feature>
<feature type="compositionally biased region" description="Low complexity" evidence="1">
    <location>
        <begin position="417"/>
        <end position="426"/>
    </location>
</feature>
<name>A0AAN6EKZ2_EXODE</name>
<proteinExistence type="predicted"/>
<evidence type="ECO:0000313" key="2">
    <source>
        <dbReference type="EMBL" id="KAJ8987049.1"/>
    </source>
</evidence>
<feature type="compositionally biased region" description="Low complexity" evidence="1">
    <location>
        <begin position="261"/>
        <end position="276"/>
    </location>
</feature>
<feature type="compositionally biased region" description="Low complexity" evidence="1">
    <location>
        <begin position="485"/>
        <end position="504"/>
    </location>
</feature>
<feature type="region of interest" description="Disordered" evidence="1">
    <location>
        <begin position="35"/>
        <end position="84"/>
    </location>
</feature>
<protein>
    <submittedName>
        <fullName evidence="2">Uncharacterized protein</fullName>
    </submittedName>
</protein>
<feature type="compositionally biased region" description="Low complexity" evidence="1">
    <location>
        <begin position="324"/>
        <end position="333"/>
    </location>
</feature>
<feature type="region of interest" description="Disordered" evidence="1">
    <location>
        <begin position="365"/>
        <end position="388"/>
    </location>
</feature>
<comment type="caution">
    <text evidence="2">The sequence shown here is derived from an EMBL/GenBank/DDBJ whole genome shotgun (WGS) entry which is preliminary data.</text>
</comment>
<feature type="compositionally biased region" description="Low complexity" evidence="1">
    <location>
        <begin position="524"/>
        <end position="540"/>
    </location>
</feature>
<dbReference type="Proteomes" id="UP001161757">
    <property type="component" value="Unassembled WGS sequence"/>
</dbReference>
<feature type="region of interest" description="Disordered" evidence="1">
    <location>
        <begin position="321"/>
        <end position="347"/>
    </location>
</feature>